<evidence type="ECO:0000256" key="1">
    <source>
        <dbReference type="ARBA" id="ARBA00004123"/>
    </source>
</evidence>
<evidence type="ECO:0000313" key="13">
    <source>
        <dbReference type="EMBL" id="KPP60858.1"/>
    </source>
</evidence>
<keyword evidence="9" id="KW-0539">Nucleus</keyword>
<dbReference type="PANTHER" id="PTHR46105:SF5">
    <property type="entry name" value="ZINC FINGER AND BTB DOMAIN-CONTAINING PROTEIN 44 ISOFORM X1"/>
    <property type="match status" value="1"/>
</dbReference>
<evidence type="ECO:0000256" key="8">
    <source>
        <dbReference type="ARBA" id="ARBA00023163"/>
    </source>
</evidence>
<dbReference type="Proteomes" id="UP000034805">
    <property type="component" value="Unassembled WGS sequence"/>
</dbReference>
<evidence type="ECO:0000256" key="9">
    <source>
        <dbReference type="ARBA" id="ARBA00023242"/>
    </source>
</evidence>
<feature type="domain" description="C2H2-type" evidence="12">
    <location>
        <begin position="97"/>
        <end position="124"/>
    </location>
</feature>
<dbReference type="GO" id="GO:0008270">
    <property type="term" value="F:zinc ion binding"/>
    <property type="evidence" value="ECO:0007669"/>
    <property type="project" value="UniProtKB-KW"/>
</dbReference>
<evidence type="ECO:0000313" key="14">
    <source>
        <dbReference type="Proteomes" id="UP000034805"/>
    </source>
</evidence>
<feature type="compositionally biased region" description="Low complexity" evidence="11">
    <location>
        <begin position="411"/>
        <end position="426"/>
    </location>
</feature>
<feature type="compositionally biased region" description="Polar residues" evidence="11">
    <location>
        <begin position="388"/>
        <end position="397"/>
    </location>
</feature>
<feature type="compositionally biased region" description="Acidic residues" evidence="11">
    <location>
        <begin position="376"/>
        <end position="386"/>
    </location>
</feature>
<dbReference type="InterPro" id="IPR050457">
    <property type="entry name" value="ZnFinger_BTB_dom_contain"/>
</dbReference>
<dbReference type="AlphaFoldDB" id="A0A0P7Y5D9"/>
<dbReference type="GO" id="GO:0000981">
    <property type="term" value="F:DNA-binding transcription factor activity, RNA polymerase II-specific"/>
    <property type="evidence" value="ECO:0007669"/>
    <property type="project" value="TreeGrafter"/>
</dbReference>
<dbReference type="InterPro" id="IPR036236">
    <property type="entry name" value="Znf_C2H2_sf"/>
</dbReference>
<dbReference type="Gene3D" id="3.30.160.60">
    <property type="entry name" value="Classic Zinc Finger"/>
    <property type="match status" value="2"/>
</dbReference>
<evidence type="ECO:0000256" key="4">
    <source>
        <dbReference type="ARBA" id="ARBA00022771"/>
    </source>
</evidence>
<keyword evidence="7" id="KW-0238">DNA-binding</keyword>
<keyword evidence="8" id="KW-0804">Transcription</keyword>
<evidence type="ECO:0000256" key="3">
    <source>
        <dbReference type="ARBA" id="ARBA00022737"/>
    </source>
</evidence>
<evidence type="ECO:0000256" key="7">
    <source>
        <dbReference type="ARBA" id="ARBA00023125"/>
    </source>
</evidence>
<feature type="domain" description="C2H2-type" evidence="12">
    <location>
        <begin position="515"/>
        <end position="544"/>
    </location>
</feature>
<comment type="subcellular location">
    <subcellularLocation>
        <location evidence="1">Nucleus</location>
    </subcellularLocation>
</comment>
<keyword evidence="3" id="KW-0677">Repeat</keyword>
<feature type="region of interest" description="Disordered" evidence="11">
    <location>
        <begin position="371"/>
        <end position="429"/>
    </location>
</feature>
<evidence type="ECO:0000259" key="12">
    <source>
        <dbReference type="PROSITE" id="PS50157"/>
    </source>
</evidence>
<dbReference type="EMBL" id="JARO02010230">
    <property type="protein sequence ID" value="KPP60858.1"/>
    <property type="molecule type" value="Genomic_DNA"/>
</dbReference>
<gene>
    <name evidence="13" type="ORF">Z043_121104</name>
</gene>
<organism evidence="13 14">
    <name type="scientific">Scleropages formosus</name>
    <name type="common">Asian bonytongue</name>
    <name type="synonym">Osteoglossum formosum</name>
    <dbReference type="NCBI Taxonomy" id="113540"/>
    <lineage>
        <taxon>Eukaryota</taxon>
        <taxon>Metazoa</taxon>
        <taxon>Chordata</taxon>
        <taxon>Craniata</taxon>
        <taxon>Vertebrata</taxon>
        <taxon>Euteleostomi</taxon>
        <taxon>Actinopterygii</taxon>
        <taxon>Neopterygii</taxon>
        <taxon>Teleostei</taxon>
        <taxon>Osteoglossocephala</taxon>
        <taxon>Osteoglossomorpha</taxon>
        <taxon>Osteoglossiformes</taxon>
        <taxon>Osteoglossidae</taxon>
        <taxon>Scleropages</taxon>
    </lineage>
</organism>
<reference evidence="13 14" key="1">
    <citation type="submission" date="2015-08" db="EMBL/GenBank/DDBJ databases">
        <title>The genome of the Asian arowana (Scleropages formosus).</title>
        <authorList>
            <person name="Tan M.H."/>
            <person name="Gan H.M."/>
            <person name="Croft L.J."/>
            <person name="Austin C.M."/>
        </authorList>
    </citation>
    <scope>NUCLEOTIDE SEQUENCE [LARGE SCALE GENOMIC DNA]</scope>
    <source>
        <strain evidence="13">Aro1</strain>
    </source>
</reference>
<dbReference type="PANTHER" id="PTHR46105">
    <property type="entry name" value="AGAP004733-PA"/>
    <property type="match status" value="1"/>
</dbReference>
<evidence type="ECO:0000256" key="5">
    <source>
        <dbReference type="ARBA" id="ARBA00022833"/>
    </source>
</evidence>
<dbReference type="SMART" id="SM00355">
    <property type="entry name" value="ZnF_C2H2"/>
    <property type="match status" value="5"/>
</dbReference>
<keyword evidence="6" id="KW-0805">Transcription regulation</keyword>
<dbReference type="GO" id="GO:0005634">
    <property type="term" value="C:nucleus"/>
    <property type="evidence" value="ECO:0007669"/>
    <property type="project" value="UniProtKB-SubCell"/>
</dbReference>
<dbReference type="PROSITE" id="PS00028">
    <property type="entry name" value="ZINC_FINGER_C2H2_1"/>
    <property type="match status" value="3"/>
</dbReference>
<dbReference type="SUPFAM" id="SSF57667">
    <property type="entry name" value="beta-beta-alpha zinc fingers"/>
    <property type="match status" value="2"/>
</dbReference>
<protein>
    <recommendedName>
        <fullName evidence="12">C2H2-type domain-containing protein</fullName>
    </recommendedName>
</protein>
<accession>A0A0P7Y5D9</accession>
<dbReference type="InterPro" id="IPR013087">
    <property type="entry name" value="Znf_C2H2_type"/>
</dbReference>
<proteinExistence type="predicted"/>
<feature type="region of interest" description="Disordered" evidence="11">
    <location>
        <begin position="309"/>
        <end position="336"/>
    </location>
</feature>
<feature type="region of interest" description="Disordered" evidence="11">
    <location>
        <begin position="175"/>
        <end position="195"/>
    </location>
</feature>
<keyword evidence="5" id="KW-0862">Zinc</keyword>
<dbReference type="Pfam" id="PF00096">
    <property type="entry name" value="zf-C2H2"/>
    <property type="match status" value="1"/>
</dbReference>
<evidence type="ECO:0000256" key="10">
    <source>
        <dbReference type="PROSITE-ProRule" id="PRU00042"/>
    </source>
</evidence>
<dbReference type="PROSITE" id="PS50157">
    <property type="entry name" value="ZINC_FINGER_C2H2_2"/>
    <property type="match status" value="3"/>
</dbReference>
<dbReference type="GO" id="GO:0000978">
    <property type="term" value="F:RNA polymerase II cis-regulatory region sequence-specific DNA binding"/>
    <property type="evidence" value="ECO:0007669"/>
    <property type="project" value="TreeGrafter"/>
</dbReference>
<feature type="domain" description="C2H2-type" evidence="12">
    <location>
        <begin position="123"/>
        <end position="151"/>
    </location>
</feature>
<feature type="non-terminal residue" evidence="13">
    <location>
        <position position="544"/>
    </location>
</feature>
<name>A0A0P7Y5D9_SCLFO</name>
<evidence type="ECO:0000256" key="2">
    <source>
        <dbReference type="ARBA" id="ARBA00022723"/>
    </source>
</evidence>
<comment type="caution">
    <text evidence="13">The sequence shown here is derived from an EMBL/GenBank/DDBJ whole genome shotgun (WGS) entry which is preliminary data.</text>
</comment>
<keyword evidence="2" id="KW-0479">Metal-binding</keyword>
<sequence>MDTFVGPGIAMEMEVAAEEVVLTQDDVEAKADLKALADAPVCQNSVFQDITAEYNSEHVCYPGDSSEDEYSSDDLTLPVVTRHKADKMRARCAKDDCVCWECGKRFQSLTLLMRHFRTHKTQVHCNICQVTFRRMVSLSMHLENVHNNIKLFCTACHLFFDSKWDLNKHLEEHGDLESPPLLQGSPSRSESHRRTGTVLSELTRNLDSSELLVQTSTSIIGENMKDSCNRDSFQEVNDLHTSVAHEPAYNRNGSNAKKKNGIVTTTYALRMRHTKTLTKVFPRESLPESAHKKKIQLFVFRSVDRSQVSYNGDQAETEKEEKQEEEGEDVKPDISLNLPLHGISAAGGLSKQEVKQEDVVTDNILPLWEGAPLEESQLDDSMEENLSDGGNTLPSWESSTDSDSKLDDISDSTTSSFSSGNSSGSSYCPNRRMRRIRAKRIKQPQFLYHFVTKCQSLSQYQNLAQYLSHFWNLNQLQALSAFLFLALHRCHCGRTFLRLLHLLRHHIQHAEATRFVCAPCGQTFSGAHDLARHKKGWSGEGKRR</sequence>
<evidence type="ECO:0000256" key="11">
    <source>
        <dbReference type="SAM" id="MobiDB-lite"/>
    </source>
</evidence>
<evidence type="ECO:0000256" key="6">
    <source>
        <dbReference type="ARBA" id="ARBA00023015"/>
    </source>
</evidence>
<keyword evidence="4 10" id="KW-0863">Zinc-finger</keyword>